<feature type="transmembrane region" description="Helical" evidence="2">
    <location>
        <begin position="83"/>
        <end position="105"/>
    </location>
</feature>
<evidence type="ECO:0000259" key="3">
    <source>
        <dbReference type="Pfam" id="PF26056"/>
    </source>
</evidence>
<evidence type="ECO:0000313" key="5">
    <source>
        <dbReference type="Proteomes" id="UP001050808"/>
    </source>
</evidence>
<dbReference type="InterPro" id="IPR058330">
    <property type="entry name" value="DUF8017"/>
</dbReference>
<dbReference type="Pfam" id="PF26056">
    <property type="entry name" value="DUF8017"/>
    <property type="match status" value="1"/>
</dbReference>
<dbReference type="EMBL" id="BNDY01000017">
    <property type="protein sequence ID" value="GHI40294.1"/>
    <property type="molecule type" value="Genomic_DNA"/>
</dbReference>
<protein>
    <recommendedName>
        <fullName evidence="3">DUF8017 domain-containing protein</fullName>
    </recommendedName>
</protein>
<keyword evidence="5" id="KW-1185">Reference proteome</keyword>
<evidence type="ECO:0000256" key="2">
    <source>
        <dbReference type="SAM" id="Phobius"/>
    </source>
</evidence>
<gene>
    <name evidence="4" type="ORF">Sviol_47020</name>
</gene>
<keyword evidence="2" id="KW-0472">Membrane</keyword>
<sequence>MSQPSSDQPPGGAGGGVPQPPPAQPGYGFPPTRGYGPPPGDTYPQAQGGGFGPPGQPAIPQYGAGGSPFAAPRPPDNEKRRTVVVAICAAMAVLIAAVVTGVMVLRHDRNGGDRADAKPSPSASAPSASPSGSSGPGGVKPTIGGWKVVVNPAHGTAFDVPPEWQVEAPTVFSGYSEHGNPDKALIGHTAPAFYKSQWCRIDTDGDGKIDDFALASVGTKGADGAKSTDEVAEKSAPTWVYAAYTQPDKSVVKWDKPVKYTTKAGVEGSYVRSHSEGAKKTNRCTGDGQAIVFGFKNSKGDFVAWDFYGRTGVPGAVGDDVIMRVLSTVRLSGTPTGQPQL</sequence>
<comment type="caution">
    <text evidence="4">The sequence shown here is derived from an EMBL/GenBank/DDBJ whole genome shotgun (WGS) entry which is preliminary data.</text>
</comment>
<evidence type="ECO:0000313" key="4">
    <source>
        <dbReference type="EMBL" id="GHI40294.1"/>
    </source>
</evidence>
<feature type="region of interest" description="Disordered" evidence="1">
    <location>
        <begin position="1"/>
        <end position="76"/>
    </location>
</feature>
<reference evidence="4" key="1">
    <citation type="submission" date="2024-05" db="EMBL/GenBank/DDBJ databases">
        <title>Whole genome shotgun sequence of Streptomyces violascens NBRC 12920.</title>
        <authorList>
            <person name="Komaki H."/>
            <person name="Tamura T."/>
        </authorList>
    </citation>
    <scope>NUCLEOTIDE SEQUENCE</scope>
    <source>
        <strain evidence="4">NBRC 12920</strain>
    </source>
</reference>
<organism evidence="4 5">
    <name type="scientific">Streptomyces violascens</name>
    <dbReference type="NCBI Taxonomy" id="67381"/>
    <lineage>
        <taxon>Bacteria</taxon>
        <taxon>Bacillati</taxon>
        <taxon>Actinomycetota</taxon>
        <taxon>Actinomycetes</taxon>
        <taxon>Kitasatosporales</taxon>
        <taxon>Streptomycetaceae</taxon>
        <taxon>Streptomyces</taxon>
    </lineage>
</organism>
<keyword evidence="2" id="KW-0812">Transmembrane</keyword>
<evidence type="ECO:0000256" key="1">
    <source>
        <dbReference type="SAM" id="MobiDB-lite"/>
    </source>
</evidence>
<name>A0ABQ3QSS8_9ACTN</name>
<feature type="region of interest" description="Disordered" evidence="1">
    <location>
        <begin position="110"/>
        <end position="140"/>
    </location>
</feature>
<dbReference type="Proteomes" id="UP001050808">
    <property type="component" value="Unassembled WGS sequence"/>
</dbReference>
<feature type="domain" description="DUF8017" evidence="3">
    <location>
        <begin position="139"/>
        <end position="332"/>
    </location>
</feature>
<accession>A0ABQ3QSS8</accession>
<keyword evidence="2" id="KW-1133">Transmembrane helix</keyword>
<feature type="compositionally biased region" description="Low complexity" evidence="1">
    <location>
        <begin position="119"/>
        <end position="133"/>
    </location>
</feature>
<proteinExistence type="predicted"/>